<evidence type="ECO:0000313" key="2">
    <source>
        <dbReference type="Proteomes" id="UP001589776"/>
    </source>
</evidence>
<accession>A0ABV6DII1</accession>
<gene>
    <name evidence="1" type="ORF">ACFFK0_08320</name>
</gene>
<comment type="caution">
    <text evidence="1">The sequence shown here is derived from an EMBL/GenBank/DDBJ whole genome shotgun (WGS) entry which is preliminary data.</text>
</comment>
<proteinExistence type="predicted"/>
<sequence>MDAVSLTVKEFRLSSYGVLDRAISVPHPVQLFMGYGGSAMNTYNFDMLGIDLTFFSVINRHSDIIAYEATLTLEDSTIIKHFPTSRLNEVQNQLDMYYKHLAIESYSGKVPLILCTSEWLHWGSAFAPRPLFFEITIVYRSVWLSMYYYEPTSLNSLKEMPIRKIGQGLQALPLLIQTAKPRFIILSRQFPLQRNQAEIVTALTRVLEYLRDLGVEFIAAGVSTRELMWFPDSDPIHLSQTNGDFLQIAEGS</sequence>
<dbReference type="Proteomes" id="UP001589776">
    <property type="component" value="Unassembled WGS sequence"/>
</dbReference>
<name>A0ABV6DII1_9BACL</name>
<keyword evidence="2" id="KW-1185">Reference proteome</keyword>
<dbReference type="EMBL" id="JBHLWN010000031">
    <property type="protein sequence ID" value="MFC0212465.1"/>
    <property type="molecule type" value="Genomic_DNA"/>
</dbReference>
<protein>
    <submittedName>
        <fullName evidence="1">Uncharacterized protein</fullName>
    </submittedName>
</protein>
<organism evidence="1 2">
    <name type="scientific">Paenibacillus chartarius</name>
    <dbReference type="NCBI Taxonomy" id="747481"/>
    <lineage>
        <taxon>Bacteria</taxon>
        <taxon>Bacillati</taxon>
        <taxon>Bacillota</taxon>
        <taxon>Bacilli</taxon>
        <taxon>Bacillales</taxon>
        <taxon>Paenibacillaceae</taxon>
        <taxon>Paenibacillus</taxon>
    </lineage>
</organism>
<dbReference type="RefSeq" id="WP_377469641.1">
    <property type="nucleotide sequence ID" value="NZ_JBHLWN010000031.1"/>
</dbReference>
<reference evidence="1 2" key="1">
    <citation type="submission" date="2024-09" db="EMBL/GenBank/DDBJ databases">
        <authorList>
            <person name="Sun Q."/>
            <person name="Mori K."/>
        </authorList>
    </citation>
    <scope>NUCLEOTIDE SEQUENCE [LARGE SCALE GENOMIC DNA]</scope>
    <source>
        <strain evidence="1 2">CCM 7759</strain>
    </source>
</reference>
<evidence type="ECO:0000313" key="1">
    <source>
        <dbReference type="EMBL" id="MFC0212465.1"/>
    </source>
</evidence>